<dbReference type="PANTHER" id="PTHR37302:SF3">
    <property type="entry name" value="DAMAGE-INDUCIBLE PROTEIN DINB"/>
    <property type="match status" value="1"/>
</dbReference>
<dbReference type="PANTHER" id="PTHR37302">
    <property type="entry name" value="SLR1116 PROTEIN"/>
    <property type="match status" value="1"/>
</dbReference>
<evidence type="ECO:0000313" key="5">
    <source>
        <dbReference type="Proteomes" id="UP000676951"/>
    </source>
</evidence>
<accession>A0A975NV75</accession>
<dbReference type="Gene3D" id="1.20.120.450">
    <property type="entry name" value="dinb family like domain"/>
    <property type="match status" value="1"/>
</dbReference>
<dbReference type="GO" id="GO:0046872">
    <property type="term" value="F:metal ion binding"/>
    <property type="evidence" value="ECO:0007669"/>
    <property type="project" value="UniProtKB-KW"/>
</dbReference>
<proteinExistence type="inferred from homology"/>
<protein>
    <submittedName>
        <fullName evidence="4">DinB family protein</fullName>
    </submittedName>
</protein>
<dbReference type="AlphaFoldDB" id="A0A975NV75"/>
<gene>
    <name evidence="4" type="ORF">KMZ93_16745</name>
</gene>
<keyword evidence="2 3" id="KW-0479">Metal-binding</keyword>
<organism evidence="4 5">
    <name type="scientific">Bradyrhizobium sediminis</name>
    <dbReference type="NCBI Taxonomy" id="2840469"/>
    <lineage>
        <taxon>Bacteria</taxon>
        <taxon>Pseudomonadati</taxon>
        <taxon>Pseudomonadota</taxon>
        <taxon>Alphaproteobacteria</taxon>
        <taxon>Hyphomicrobiales</taxon>
        <taxon>Nitrobacteraceae</taxon>
        <taxon>Bradyrhizobium</taxon>
    </lineage>
</organism>
<dbReference type="EMBL" id="CP076136">
    <property type="protein sequence ID" value="QWG21640.1"/>
    <property type="molecule type" value="Genomic_DNA"/>
</dbReference>
<feature type="binding site" evidence="3">
    <location>
        <position position="52"/>
    </location>
    <ligand>
        <name>a divalent metal cation</name>
        <dbReference type="ChEBI" id="CHEBI:60240"/>
    </ligand>
</feature>
<evidence type="ECO:0000256" key="3">
    <source>
        <dbReference type="PIRSR" id="PIRSR607837-1"/>
    </source>
</evidence>
<evidence type="ECO:0000313" key="4">
    <source>
        <dbReference type="EMBL" id="QWG21640.1"/>
    </source>
</evidence>
<feature type="binding site" evidence="3">
    <location>
        <position position="140"/>
    </location>
    <ligand>
        <name>a divalent metal cation</name>
        <dbReference type="ChEBI" id="CHEBI:60240"/>
    </ligand>
</feature>
<evidence type="ECO:0000256" key="2">
    <source>
        <dbReference type="ARBA" id="ARBA00022723"/>
    </source>
</evidence>
<dbReference type="Proteomes" id="UP000676951">
    <property type="component" value="Chromosome"/>
</dbReference>
<feature type="binding site" evidence="3">
    <location>
        <position position="136"/>
    </location>
    <ligand>
        <name>a divalent metal cation</name>
        <dbReference type="ChEBI" id="CHEBI:60240"/>
    </ligand>
</feature>
<comment type="similarity">
    <text evidence="1">Belongs to the DinB family.</text>
</comment>
<dbReference type="InterPro" id="IPR007837">
    <property type="entry name" value="DinB"/>
</dbReference>
<reference evidence="4 5" key="1">
    <citation type="submission" date="2021-06" db="EMBL/GenBank/DDBJ databases">
        <title>Bradyrhizobium sp. S2-11-4 Genome sequencing.</title>
        <authorList>
            <person name="Jin L."/>
        </authorList>
    </citation>
    <scope>NUCLEOTIDE SEQUENCE [LARGE SCALE GENOMIC DNA]</scope>
    <source>
        <strain evidence="4 5">S2-11-4</strain>
    </source>
</reference>
<name>A0A975NV75_9BRAD</name>
<dbReference type="SUPFAM" id="SSF109854">
    <property type="entry name" value="DinB/YfiT-like putative metalloenzymes"/>
    <property type="match status" value="1"/>
</dbReference>
<evidence type="ECO:0000256" key="1">
    <source>
        <dbReference type="ARBA" id="ARBA00008635"/>
    </source>
</evidence>
<dbReference type="InterPro" id="IPR034660">
    <property type="entry name" value="DinB/YfiT-like"/>
</dbReference>
<dbReference type="RefSeq" id="WP_215602360.1">
    <property type="nucleotide sequence ID" value="NZ_CP076136.1"/>
</dbReference>
<dbReference type="Pfam" id="PF05163">
    <property type="entry name" value="DinB"/>
    <property type="match status" value="1"/>
</dbReference>
<sequence length="187" mass="21399">MPADIVQTYRAFAYNNAWANYRLLGACQNLSQAEFEAVRAGFFPSLQRTLNHILIIDRFYVDALEGGWLGPKAWENEVPCTNIADLRIEQSAVDRRLIDVCEALTAGSLGEAVRVNRNTRVQTERRDRLLMHLFQHQIHHRGQAHAMLAETAVKPPQLDEFFAIEEAHLRAAEFSELGWTEQTVWKP</sequence>
<keyword evidence="5" id="KW-1185">Reference proteome</keyword>